<dbReference type="InterPro" id="IPR045242">
    <property type="entry name" value="Syntaxin"/>
</dbReference>
<dbReference type="GO" id="GO:0005484">
    <property type="term" value="F:SNAP receptor activity"/>
    <property type="evidence" value="ECO:0007669"/>
    <property type="project" value="TreeGrafter"/>
</dbReference>
<name>A0A1X6N9K4_9APHY</name>
<feature type="transmembrane region" description="Helical" evidence="8">
    <location>
        <begin position="291"/>
        <end position="312"/>
    </location>
</feature>
<evidence type="ECO:0000313" key="11">
    <source>
        <dbReference type="Proteomes" id="UP000194127"/>
    </source>
</evidence>
<dbReference type="InterPro" id="IPR006011">
    <property type="entry name" value="Syntaxin_N"/>
</dbReference>
<dbReference type="Pfam" id="PF05739">
    <property type="entry name" value="SNARE"/>
    <property type="match status" value="1"/>
</dbReference>
<comment type="similarity">
    <text evidence="2">Belongs to the syntaxin family.</text>
</comment>
<evidence type="ECO:0000313" key="10">
    <source>
        <dbReference type="EMBL" id="OSX65053.1"/>
    </source>
</evidence>
<evidence type="ECO:0000256" key="4">
    <source>
        <dbReference type="ARBA" id="ARBA00022989"/>
    </source>
</evidence>
<dbReference type="GO" id="GO:0006906">
    <property type="term" value="P:vesicle fusion"/>
    <property type="evidence" value="ECO:0007669"/>
    <property type="project" value="TreeGrafter"/>
</dbReference>
<gene>
    <name evidence="10" type="ORF">POSPLADRAFT_1135808</name>
</gene>
<dbReference type="CDD" id="cd15849">
    <property type="entry name" value="SNARE_Sso1"/>
    <property type="match status" value="1"/>
</dbReference>
<feature type="compositionally biased region" description="Polar residues" evidence="7">
    <location>
        <begin position="32"/>
        <end position="49"/>
    </location>
</feature>
<dbReference type="EMBL" id="KZ110593">
    <property type="protein sequence ID" value="OSX65053.1"/>
    <property type="molecule type" value="Genomic_DNA"/>
</dbReference>
<keyword evidence="3 8" id="KW-0812">Transmembrane</keyword>
<dbReference type="GO" id="GO:0006887">
    <property type="term" value="P:exocytosis"/>
    <property type="evidence" value="ECO:0007669"/>
    <property type="project" value="TreeGrafter"/>
</dbReference>
<dbReference type="PANTHER" id="PTHR19957">
    <property type="entry name" value="SYNTAXIN"/>
    <property type="match status" value="1"/>
</dbReference>
<evidence type="ECO:0000256" key="3">
    <source>
        <dbReference type="ARBA" id="ARBA00022692"/>
    </source>
</evidence>
<evidence type="ECO:0000256" key="6">
    <source>
        <dbReference type="ARBA" id="ARBA00023136"/>
    </source>
</evidence>
<dbReference type="AlphaFoldDB" id="A0A1X6N9K4"/>
<evidence type="ECO:0000256" key="8">
    <source>
        <dbReference type="SAM" id="Phobius"/>
    </source>
</evidence>
<reference evidence="10 11" key="1">
    <citation type="submission" date="2017-04" db="EMBL/GenBank/DDBJ databases">
        <title>Genome Sequence of the Model Brown-Rot Fungus Postia placenta SB12.</title>
        <authorList>
            <consortium name="DOE Joint Genome Institute"/>
            <person name="Gaskell J."/>
            <person name="Kersten P."/>
            <person name="Larrondo L.F."/>
            <person name="Canessa P."/>
            <person name="Martinez D."/>
            <person name="Hibbett D."/>
            <person name="Schmoll M."/>
            <person name="Kubicek C.P."/>
            <person name="Martinez A.T."/>
            <person name="Yadav J."/>
            <person name="Master E."/>
            <person name="Magnuson J.K."/>
            <person name="James T."/>
            <person name="Yaver D."/>
            <person name="Berka R."/>
            <person name="Labutti K."/>
            <person name="Lipzen A."/>
            <person name="Aerts A."/>
            <person name="Barry K."/>
            <person name="Henrissat B."/>
            <person name="Blanchette R."/>
            <person name="Grigoriev I."/>
            <person name="Cullen D."/>
        </authorList>
    </citation>
    <scope>NUCLEOTIDE SEQUENCE [LARGE SCALE GENOMIC DNA]</scope>
    <source>
        <strain evidence="10 11">MAD-698-R-SB12</strain>
    </source>
</reference>
<keyword evidence="6 8" id="KW-0472">Membrane</keyword>
<dbReference type="CDD" id="cd00179">
    <property type="entry name" value="SynN"/>
    <property type="match status" value="1"/>
</dbReference>
<dbReference type="GO" id="GO:0048278">
    <property type="term" value="P:vesicle docking"/>
    <property type="evidence" value="ECO:0007669"/>
    <property type="project" value="TreeGrafter"/>
</dbReference>
<dbReference type="SMART" id="SM00503">
    <property type="entry name" value="SynN"/>
    <property type="match status" value="1"/>
</dbReference>
<dbReference type="Pfam" id="PF00804">
    <property type="entry name" value="Syntaxin"/>
    <property type="match status" value="1"/>
</dbReference>
<proteinExistence type="inferred from homology"/>
<dbReference type="GO" id="GO:0006886">
    <property type="term" value="P:intracellular protein transport"/>
    <property type="evidence" value="ECO:0007669"/>
    <property type="project" value="TreeGrafter"/>
</dbReference>
<dbReference type="STRING" id="670580.A0A1X6N9K4"/>
<feature type="domain" description="T-SNARE coiled-coil homology" evidence="9">
    <location>
        <begin position="217"/>
        <end position="279"/>
    </location>
</feature>
<dbReference type="Gene3D" id="1.20.58.70">
    <property type="match status" value="1"/>
</dbReference>
<keyword evidence="4 8" id="KW-1133">Transmembrane helix</keyword>
<protein>
    <recommendedName>
        <fullName evidence="9">t-SNARE coiled-coil homology domain-containing protein</fullName>
    </recommendedName>
</protein>
<feature type="compositionally biased region" description="Low complexity" evidence="7">
    <location>
        <begin position="9"/>
        <end position="18"/>
    </location>
</feature>
<dbReference type="GO" id="GO:0031201">
    <property type="term" value="C:SNARE complex"/>
    <property type="evidence" value="ECO:0007669"/>
    <property type="project" value="TreeGrafter"/>
</dbReference>
<evidence type="ECO:0000256" key="2">
    <source>
        <dbReference type="ARBA" id="ARBA00009063"/>
    </source>
</evidence>
<comment type="subcellular location">
    <subcellularLocation>
        <location evidence="1">Membrane</location>
        <topology evidence="1">Single-pass type IV membrane protein</topology>
    </subcellularLocation>
</comment>
<accession>A0A1X6N9K4</accession>
<dbReference type="GeneID" id="36329562"/>
<dbReference type="InterPro" id="IPR000727">
    <property type="entry name" value="T_SNARE_dom"/>
</dbReference>
<dbReference type="PROSITE" id="PS50192">
    <property type="entry name" value="T_SNARE"/>
    <property type="match status" value="1"/>
</dbReference>
<evidence type="ECO:0000256" key="5">
    <source>
        <dbReference type="ARBA" id="ARBA00023054"/>
    </source>
</evidence>
<dbReference type="PANTHER" id="PTHR19957:SF307">
    <property type="entry name" value="PROTEIN SSO1-RELATED"/>
    <property type="match status" value="1"/>
</dbReference>
<dbReference type="GO" id="GO:0005886">
    <property type="term" value="C:plasma membrane"/>
    <property type="evidence" value="ECO:0007669"/>
    <property type="project" value="TreeGrafter"/>
</dbReference>
<evidence type="ECO:0000256" key="7">
    <source>
        <dbReference type="SAM" id="MobiDB-lite"/>
    </source>
</evidence>
<keyword evidence="11" id="KW-1185">Reference proteome</keyword>
<dbReference type="InterPro" id="IPR010989">
    <property type="entry name" value="SNARE"/>
</dbReference>
<evidence type="ECO:0000256" key="1">
    <source>
        <dbReference type="ARBA" id="ARBA00004211"/>
    </source>
</evidence>
<dbReference type="SUPFAM" id="SSF47661">
    <property type="entry name" value="t-snare proteins"/>
    <property type="match status" value="1"/>
</dbReference>
<dbReference type="RefSeq" id="XP_024341847.1">
    <property type="nucleotide sequence ID" value="XM_024484613.1"/>
</dbReference>
<keyword evidence="5" id="KW-0175">Coiled coil</keyword>
<organism evidence="10 11">
    <name type="scientific">Postia placenta MAD-698-R-SB12</name>
    <dbReference type="NCBI Taxonomy" id="670580"/>
    <lineage>
        <taxon>Eukaryota</taxon>
        <taxon>Fungi</taxon>
        <taxon>Dikarya</taxon>
        <taxon>Basidiomycota</taxon>
        <taxon>Agaricomycotina</taxon>
        <taxon>Agaricomycetes</taxon>
        <taxon>Polyporales</taxon>
        <taxon>Adustoporiaceae</taxon>
        <taxon>Rhodonia</taxon>
    </lineage>
</organism>
<feature type="region of interest" description="Disordered" evidence="7">
    <location>
        <begin position="1"/>
        <end position="52"/>
    </location>
</feature>
<dbReference type="SMART" id="SM00397">
    <property type="entry name" value="t_SNARE"/>
    <property type="match status" value="1"/>
</dbReference>
<dbReference type="GO" id="GO:0012505">
    <property type="term" value="C:endomembrane system"/>
    <property type="evidence" value="ECO:0007669"/>
    <property type="project" value="TreeGrafter"/>
</dbReference>
<dbReference type="GO" id="GO:0000149">
    <property type="term" value="F:SNARE binding"/>
    <property type="evidence" value="ECO:0007669"/>
    <property type="project" value="TreeGrafter"/>
</dbReference>
<sequence length="325" mass="36208">MAARDRLAALRAQRQQQANQDGTAPQYHEMTGLQTPSPISPPTNGNGNAETDPMTRFYAEVSSVQDAISEFSSNVARIGELHSRSLNGTDDAVNQQNAAALDELVGKTRVLSNSLKERIQSLSQYPTPRPQDARIRANQTGVLRSKFVEILQSYQQVERDYRARYKQRVERQFKIVKPDASPEEIDAVVNNPEGGGDQIFAQALSNSTRYGESRQAYREVQDRQADILRIERTLEELAQLFNDLSAVVEQQNDAIDAIETTAGQVEHNTEAGLQQTEKAVVHARRARRMRWICFIIVLICLAVVGIVVGVVVSNNVKASHNNNNK</sequence>
<dbReference type="OrthoDB" id="10255013at2759"/>
<dbReference type="FunFam" id="1.20.58.70:FF:000008">
    <property type="entry name" value="Syntaxin family protein"/>
    <property type="match status" value="1"/>
</dbReference>
<dbReference type="Proteomes" id="UP000194127">
    <property type="component" value="Unassembled WGS sequence"/>
</dbReference>
<evidence type="ECO:0000259" key="9">
    <source>
        <dbReference type="PROSITE" id="PS50192"/>
    </source>
</evidence>